<sequence length="438" mass="48401">MLFPNAFMQKQQVKCALCNIFKRASTPYHAVMKELLLINITGPDKAGLLSSFTAILAIHNTSVLDIGQAVIHNHLALGLLVEIPQKATASALVKEMLYCVHSLGLTMSFTPITPEAYNTWVTEQGQPHYVVTLLARHVTAEHIAAVSTLIGEHQLSIATINRLSGRILLEPSEVPSLSKACVEFSLRGTLCNESRFREQLLSITDTLGIDIAFQEENIFRRNRRLVVFDMDSTLITSEVIDELALEAGVGEQVAAITEQAMRGELDFTASLQRRVALLKGLEESVMERVAARLQLTEGAETLFKHLHHLGFKTAILSGGFTYFGHYLQKKLNIHYVHANMLEIENGRLTGKVVGQVVDGKRKAELLEHIAERENIRLEQTVAVGDGANDLPMLGKAGLGIAFRAKPIVRENAKQAISTLGLDALLYLMGFRDRDTRCM</sequence>
<dbReference type="SFLD" id="SFLDS00003">
    <property type="entry name" value="Haloacid_Dehalogenase"/>
    <property type="match status" value="1"/>
</dbReference>
<evidence type="ECO:0000256" key="11">
    <source>
        <dbReference type="ARBA" id="ARBA00031693"/>
    </source>
</evidence>
<dbReference type="HOGENOM" id="CLU_036368_0_0_10"/>
<dbReference type="Gene3D" id="3.40.50.1000">
    <property type="entry name" value="HAD superfamily/HAD-like"/>
    <property type="match status" value="1"/>
</dbReference>
<dbReference type="AlphaFoldDB" id="Q3ATJ3"/>
<feature type="active site" description="Nucleophile" evidence="14">
    <location>
        <position position="229"/>
    </location>
</feature>
<dbReference type="InterPro" id="IPR023214">
    <property type="entry name" value="HAD_sf"/>
</dbReference>
<dbReference type="NCBIfam" id="TIGR01488">
    <property type="entry name" value="HAD-SF-IB"/>
    <property type="match status" value="1"/>
</dbReference>
<dbReference type="CDD" id="cd07500">
    <property type="entry name" value="HAD_PSP"/>
    <property type="match status" value="1"/>
</dbReference>
<dbReference type="STRING" id="340177.Cag_0409"/>
<comment type="catalytic activity">
    <reaction evidence="13">
        <text>O-phospho-D-serine + H2O = D-serine + phosphate</text>
        <dbReference type="Rhea" id="RHEA:24873"/>
        <dbReference type="ChEBI" id="CHEBI:15377"/>
        <dbReference type="ChEBI" id="CHEBI:35247"/>
        <dbReference type="ChEBI" id="CHEBI:43474"/>
        <dbReference type="ChEBI" id="CHEBI:58680"/>
        <dbReference type="EC" id="3.1.3.3"/>
    </reaction>
</comment>
<evidence type="ECO:0000256" key="5">
    <source>
        <dbReference type="ARBA" id="ARBA00015196"/>
    </source>
</evidence>
<dbReference type="eggNOG" id="COG0560">
    <property type="taxonomic scope" value="Bacteria"/>
</dbReference>
<dbReference type="InterPro" id="IPR036412">
    <property type="entry name" value="HAD-like_sf"/>
</dbReference>
<evidence type="ECO:0000256" key="13">
    <source>
        <dbReference type="ARBA" id="ARBA00048523"/>
    </source>
</evidence>
<keyword evidence="10" id="KW-0718">Serine biosynthesis</keyword>
<dbReference type="UniPathway" id="UPA00135">
    <property type="reaction ID" value="UER00198"/>
</dbReference>
<dbReference type="GO" id="GO:0005737">
    <property type="term" value="C:cytoplasm"/>
    <property type="evidence" value="ECO:0007669"/>
    <property type="project" value="TreeGrafter"/>
</dbReference>
<evidence type="ECO:0000256" key="2">
    <source>
        <dbReference type="ARBA" id="ARBA00005135"/>
    </source>
</evidence>
<evidence type="ECO:0000256" key="1">
    <source>
        <dbReference type="ARBA" id="ARBA00001946"/>
    </source>
</evidence>
<dbReference type="SUPFAM" id="SSF55021">
    <property type="entry name" value="ACT-like"/>
    <property type="match status" value="1"/>
</dbReference>
<feature type="active site" description="Proton donor" evidence="14">
    <location>
        <position position="231"/>
    </location>
</feature>
<dbReference type="EC" id="3.1.3.3" evidence="4"/>
<dbReference type="GO" id="GO:0006564">
    <property type="term" value="P:L-serine biosynthetic process"/>
    <property type="evidence" value="ECO:0007669"/>
    <property type="project" value="UniProtKB-KW"/>
</dbReference>
<dbReference type="Gene3D" id="3.30.70.260">
    <property type="match status" value="1"/>
</dbReference>
<dbReference type="PANTHER" id="PTHR43344">
    <property type="entry name" value="PHOSPHOSERINE PHOSPHATASE"/>
    <property type="match status" value="1"/>
</dbReference>
<keyword evidence="9" id="KW-0460">Magnesium</keyword>
<evidence type="ECO:0000256" key="6">
    <source>
        <dbReference type="ARBA" id="ARBA00022605"/>
    </source>
</evidence>
<reference evidence="15" key="1">
    <citation type="submission" date="2005-08" db="EMBL/GenBank/DDBJ databases">
        <title>Complete sequence of Chlorobium chlorochromatii CaD3.</title>
        <authorList>
            <person name="Copeland A."/>
            <person name="Lucas S."/>
            <person name="Lapidus A."/>
            <person name="Barry K."/>
            <person name="Detter J.C."/>
            <person name="Glavina T."/>
            <person name="Hammon N."/>
            <person name="Israni S."/>
            <person name="Pitluck S."/>
            <person name="Bryant D."/>
            <person name="Schmutz J."/>
            <person name="Larimer F."/>
            <person name="Land M."/>
            <person name="Kyrpides N."/>
            <person name="Ivanova N."/>
            <person name="Richardson P."/>
        </authorList>
    </citation>
    <scope>NUCLEOTIDE SEQUENCE [LARGE SCALE GENOMIC DNA]</scope>
    <source>
        <strain evidence="15">CaD3</strain>
    </source>
</reference>
<dbReference type="InterPro" id="IPR004469">
    <property type="entry name" value="PSP"/>
</dbReference>
<dbReference type="EMBL" id="CP000108">
    <property type="protein sequence ID" value="ABB27682.1"/>
    <property type="molecule type" value="Genomic_DNA"/>
</dbReference>
<organism evidence="15">
    <name type="scientific">Chlorobium chlorochromatii (strain CaD3)</name>
    <dbReference type="NCBI Taxonomy" id="340177"/>
    <lineage>
        <taxon>Bacteria</taxon>
        <taxon>Pseudomonadati</taxon>
        <taxon>Chlorobiota</taxon>
        <taxon>Chlorobiia</taxon>
        <taxon>Chlorobiales</taxon>
        <taxon>Chlorobiaceae</taxon>
        <taxon>Chlorobium/Pelodictyon group</taxon>
        <taxon>Chlorobium</taxon>
    </lineage>
</organism>
<comment type="cofactor">
    <cofactor evidence="1">
        <name>Mg(2+)</name>
        <dbReference type="ChEBI" id="CHEBI:18420"/>
    </cofactor>
</comment>
<evidence type="ECO:0000256" key="4">
    <source>
        <dbReference type="ARBA" id="ARBA00012640"/>
    </source>
</evidence>
<dbReference type="GO" id="GO:0000287">
    <property type="term" value="F:magnesium ion binding"/>
    <property type="evidence" value="ECO:0007669"/>
    <property type="project" value="TreeGrafter"/>
</dbReference>
<dbReference type="SFLD" id="SFLDG01137">
    <property type="entry name" value="C1.6.1:_Phosphoserine_Phosphat"/>
    <property type="match status" value="1"/>
</dbReference>
<evidence type="ECO:0000256" key="10">
    <source>
        <dbReference type="ARBA" id="ARBA00023299"/>
    </source>
</evidence>
<evidence type="ECO:0000256" key="3">
    <source>
        <dbReference type="ARBA" id="ARBA00009184"/>
    </source>
</evidence>
<comment type="similarity">
    <text evidence="3">Belongs to the HAD-like hydrolase superfamily. SerB family.</text>
</comment>
<keyword evidence="8 15" id="KW-0378">Hydrolase</keyword>
<dbReference type="SUPFAM" id="SSF56784">
    <property type="entry name" value="HAD-like"/>
    <property type="match status" value="1"/>
</dbReference>
<evidence type="ECO:0000256" key="7">
    <source>
        <dbReference type="ARBA" id="ARBA00022723"/>
    </source>
</evidence>
<comment type="catalytic activity">
    <reaction evidence="12">
        <text>O-phospho-L-serine + H2O = L-serine + phosphate</text>
        <dbReference type="Rhea" id="RHEA:21208"/>
        <dbReference type="ChEBI" id="CHEBI:15377"/>
        <dbReference type="ChEBI" id="CHEBI:33384"/>
        <dbReference type="ChEBI" id="CHEBI:43474"/>
        <dbReference type="ChEBI" id="CHEBI:57524"/>
        <dbReference type="EC" id="3.1.3.3"/>
    </reaction>
</comment>
<evidence type="ECO:0000313" key="15">
    <source>
        <dbReference type="EMBL" id="ABB27682.1"/>
    </source>
</evidence>
<proteinExistence type="inferred from homology"/>
<evidence type="ECO:0000256" key="9">
    <source>
        <dbReference type="ARBA" id="ARBA00022842"/>
    </source>
</evidence>
<evidence type="ECO:0000256" key="14">
    <source>
        <dbReference type="PIRSR" id="PIRSR604469-1"/>
    </source>
</evidence>
<gene>
    <name evidence="15" type="ordered locus">Cag_0409</name>
</gene>
<accession>Q3ATJ3</accession>
<dbReference type="NCBIfam" id="TIGR00338">
    <property type="entry name" value="serB"/>
    <property type="match status" value="1"/>
</dbReference>
<dbReference type="PANTHER" id="PTHR43344:SF2">
    <property type="entry name" value="PHOSPHOSERINE PHOSPHATASE"/>
    <property type="match status" value="1"/>
</dbReference>
<dbReference type="CDD" id="cd04871">
    <property type="entry name" value="ACT_PSP_2"/>
    <property type="match status" value="1"/>
</dbReference>
<dbReference type="CDD" id="cd04870">
    <property type="entry name" value="ACT_PSP_1"/>
    <property type="match status" value="1"/>
</dbReference>
<dbReference type="InterPro" id="IPR050582">
    <property type="entry name" value="HAD-like_SerB"/>
</dbReference>
<dbReference type="Pfam" id="PF00702">
    <property type="entry name" value="Hydrolase"/>
    <property type="match status" value="1"/>
</dbReference>
<dbReference type="GO" id="GO:0036424">
    <property type="term" value="F:L-phosphoserine phosphatase activity"/>
    <property type="evidence" value="ECO:0007669"/>
    <property type="project" value="InterPro"/>
</dbReference>
<dbReference type="eggNOG" id="COG3830">
    <property type="taxonomic scope" value="Bacteria"/>
</dbReference>
<protein>
    <recommendedName>
        <fullName evidence="5">Phosphoserine phosphatase</fullName>
        <ecNumber evidence="4">3.1.3.3</ecNumber>
    </recommendedName>
    <alternativeName>
        <fullName evidence="11">O-phosphoserine phosphohydrolase</fullName>
    </alternativeName>
</protein>
<dbReference type="Pfam" id="PF13740">
    <property type="entry name" value="ACT_6"/>
    <property type="match status" value="1"/>
</dbReference>
<evidence type="ECO:0000256" key="12">
    <source>
        <dbReference type="ARBA" id="ARBA00048138"/>
    </source>
</evidence>
<dbReference type="SFLD" id="SFLDF00029">
    <property type="entry name" value="phosphoserine_phosphatase"/>
    <property type="match status" value="1"/>
</dbReference>
<comment type="pathway">
    <text evidence="2">Amino-acid biosynthesis; L-serine biosynthesis; L-serine from 3-phospho-D-glycerate: step 3/3.</text>
</comment>
<keyword evidence="7" id="KW-0479">Metal-binding</keyword>
<dbReference type="KEGG" id="cch:Cag_0409"/>
<dbReference type="InterPro" id="IPR045865">
    <property type="entry name" value="ACT-like_dom_sf"/>
</dbReference>
<keyword evidence="6" id="KW-0028">Amino-acid biosynthesis</keyword>
<name>Q3ATJ3_CHLCH</name>
<dbReference type="SFLD" id="SFLDG01136">
    <property type="entry name" value="C1.6:_Phosphoserine_Phosphatas"/>
    <property type="match status" value="1"/>
</dbReference>
<evidence type="ECO:0000256" key="8">
    <source>
        <dbReference type="ARBA" id="ARBA00022801"/>
    </source>
</evidence>